<name>A0A1G7HFJ9_9EURY</name>
<dbReference type="InterPro" id="IPR052514">
    <property type="entry name" value="SAM-dependent_MTase"/>
</dbReference>
<proteinExistence type="predicted"/>
<dbReference type="SUPFAM" id="SSF53335">
    <property type="entry name" value="S-adenosyl-L-methionine-dependent methyltransferases"/>
    <property type="match status" value="1"/>
</dbReference>
<dbReference type="PANTHER" id="PTHR34203">
    <property type="entry name" value="METHYLTRANSFERASE, FKBM FAMILY PROTEIN"/>
    <property type="match status" value="1"/>
</dbReference>
<dbReference type="RefSeq" id="WP_175452774.1">
    <property type="nucleotide sequence ID" value="NZ_FNBK01000003.1"/>
</dbReference>
<keyword evidence="2" id="KW-0808">Transferase</keyword>
<reference evidence="3" key="1">
    <citation type="submission" date="2016-10" db="EMBL/GenBank/DDBJ databases">
        <authorList>
            <person name="Varghese N."/>
            <person name="Submissions S."/>
        </authorList>
    </citation>
    <scope>NUCLEOTIDE SEQUENCE [LARGE SCALE GENOMIC DNA]</scope>
    <source>
        <strain evidence="3">IBRC-M 10760</strain>
    </source>
</reference>
<organism evidence="2 3">
    <name type="scientific">Halorientalis regularis</name>
    <dbReference type="NCBI Taxonomy" id="660518"/>
    <lineage>
        <taxon>Archaea</taxon>
        <taxon>Methanobacteriati</taxon>
        <taxon>Methanobacteriota</taxon>
        <taxon>Stenosarchaea group</taxon>
        <taxon>Halobacteria</taxon>
        <taxon>Halobacteriales</taxon>
        <taxon>Haloarculaceae</taxon>
        <taxon>Halorientalis</taxon>
    </lineage>
</organism>
<evidence type="ECO:0000313" key="2">
    <source>
        <dbReference type="EMBL" id="SDE99252.1"/>
    </source>
</evidence>
<evidence type="ECO:0000313" key="3">
    <source>
        <dbReference type="Proteomes" id="UP000199076"/>
    </source>
</evidence>
<dbReference type="Gene3D" id="3.40.50.150">
    <property type="entry name" value="Vaccinia Virus protein VP39"/>
    <property type="match status" value="1"/>
</dbReference>
<dbReference type="STRING" id="660518.SAMN05216218_1034"/>
<dbReference type="OrthoDB" id="275825at2157"/>
<dbReference type="PANTHER" id="PTHR34203:SF15">
    <property type="entry name" value="SLL1173 PROTEIN"/>
    <property type="match status" value="1"/>
</dbReference>
<dbReference type="EMBL" id="FNBK01000003">
    <property type="protein sequence ID" value="SDE99252.1"/>
    <property type="molecule type" value="Genomic_DNA"/>
</dbReference>
<dbReference type="Pfam" id="PF05050">
    <property type="entry name" value="Methyltransf_21"/>
    <property type="match status" value="1"/>
</dbReference>
<dbReference type="Proteomes" id="UP000199076">
    <property type="component" value="Unassembled WGS sequence"/>
</dbReference>
<keyword evidence="3" id="KW-1185">Reference proteome</keyword>
<feature type="domain" description="Methyltransferase FkbM" evidence="1">
    <location>
        <begin position="81"/>
        <end position="254"/>
    </location>
</feature>
<dbReference type="NCBIfam" id="TIGR01444">
    <property type="entry name" value="fkbM_fam"/>
    <property type="match status" value="1"/>
</dbReference>
<accession>A0A1G7HFJ9</accession>
<dbReference type="AlphaFoldDB" id="A0A1G7HFJ9"/>
<sequence>MEPIKQGLRRLGLFGIAKRLYTTVADTAVLRSGEYPIEIGDTSAVYHVSNHTELNRLRSMTERDVMEQLLSDLRDDDVFYDIGANVGIYSCLVGDRLPENSVYAFEPHPANVARLSENLRLNGIHATIFQKALSDSEGEVNLSVAVESHTTAPSHNLLELTESIEAYGEGSAERTSVDMLRGDGLVANRDVPAPTVLKVDVEGAEYNVLKGFEETLRRDECRLVYCEVHLRHLPKFDASEDELLDLLKSYGFELTTIDDRGDKYHLRASK</sequence>
<dbReference type="InterPro" id="IPR029063">
    <property type="entry name" value="SAM-dependent_MTases_sf"/>
</dbReference>
<gene>
    <name evidence="2" type="ORF">SAMN05216218_1034</name>
</gene>
<keyword evidence="2" id="KW-0489">Methyltransferase</keyword>
<evidence type="ECO:0000259" key="1">
    <source>
        <dbReference type="Pfam" id="PF05050"/>
    </source>
</evidence>
<dbReference type="GO" id="GO:0008168">
    <property type="term" value="F:methyltransferase activity"/>
    <property type="evidence" value="ECO:0007669"/>
    <property type="project" value="UniProtKB-KW"/>
</dbReference>
<dbReference type="GO" id="GO:0032259">
    <property type="term" value="P:methylation"/>
    <property type="evidence" value="ECO:0007669"/>
    <property type="project" value="UniProtKB-KW"/>
</dbReference>
<protein>
    <submittedName>
        <fullName evidence="2">Methyltransferase, FkbM family</fullName>
    </submittedName>
</protein>
<dbReference type="InterPro" id="IPR006342">
    <property type="entry name" value="FkbM_mtfrase"/>
</dbReference>